<sequence>MYKLLPLALLAYGASAAVGGPNTIGTTIVGTLPGDISTTIIADPSSAFDPEPSTETIIIVEPSIPAEPSVSSTIIVDPTFTPPPSDPATSTSIIIHPSFPLPTPTSQWTTTTIITDPTPGTPGAPGSEGPSATSTTIPDPGFTGAASALNAPFYEQQLGQSYEDLGESNTMVDV</sequence>
<proteinExistence type="predicted"/>
<evidence type="ECO:0000256" key="2">
    <source>
        <dbReference type="SAM" id="SignalP"/>
    </source>
</evidence>
<gene>
    <name evidence="3" type="ORF">BJX63DRAFT_430750</name>
</gene>
<feature type="chain" id="PRO_5045320120" evidence="2">
    <location>
        <begin position="17"/>
        <end position="174"/>
    </location>
</feature>
<organism evidence="3 4">
    <name type="scientific">Aspergillus granulosus</name>
    <dbReference type="NCBI Taxonomy" id="176169"/>
    <lineage>
        <taxon>Eukaryota</taxon>
        <taxon>Fungi</taxon>
        <taxon>Dikarya</taxon>
        <taxon>Ascomycota</taxon>
        <taxon>Pezizomycotina</taxon>
        <taxon>Eurotiomycetes</taxon>
        <taxon>Eurotiomycetidae</taxon>
        <taxon>Eurotiales</taxon>
        <taxon>Aspergillaceae</taxon>
        <taxon>Aspergillus</taxon>
        <taxon>Aspergillus subgen. Nidulantes</taxon>
    </lineage>
</organism>
<dbReference type="Proteomes" id="UP001610334">
    <property type="component" value="Unassembled WGS sequence"/>
</dbReference>
<dbReference type="EMBL" id="JBFXLT010000027">
    <property type="protein sequence ID" value="KAL2815515.1"/>
    <property type="molecule type" value="Genomic_DNA"/>
</dbReference>
<feature type="compositionally biased region" description="Low complexity" evidence="1">
    <location>
        <begin position="124"/>
        <end position="134"/>
    </location>
</feature>
<evidence type="ECO:0000313" key="3">
    <source>
        <dbReference type="EMBL" id="KAL2815515.1"/>
    </source>
</evidence>
<evidence type="ECO:0000313" key="4">
    <source>
        <dbReference type="Proteomes" id="UP001610334"/>
    </source>
</evidence>
<feature type="signal peptide" evidence="2">
    <location>
        <begin position="1"/>
        <end position="16"/>
    </location>
</feature>
<accession>A0ABR4HJ60</accession>
<comment type="caution">
    <text evidence="3">The sequence shown here is derived from an EMBL/GenBank/DDBJ whole genome shotgun (WGS) entry which is preliminary data.</text>
</comment>
<evidence type="ECO:0000256" key="1">
    <source>
        <dbReference type="SAM" id="MobiDB-lite"/>
    </source>
</evidence>
<keyword evidence="2" id="KW-0732">Signal</keyword>
<keyword evidence="4" id="KW-1185">Reference proteome</keyword>
<feature type="region of interest" description="Disordered" evidence="1">
    <location>
        <begin position="114"/>
        <end position="135"/>
    </location>
</feature>
<protein>
    <submittedName>
        <fullName evidence="3">Uncharacterized protein</fullName>
    </submittedName>
</protein>
<name>A0ABR4HJ60_9EURO</name>
<reference evidence="3 4" key="1">
    <citation type="submission" date="2024-07" db="EMBL/GenBank/DDBJ databases">
        <title>Section-level genome sequencing and comparative genomics of Aspergillus sections Usti and Cavernicolus.</title>
        <authorList>
            <consortium name="Lawrence Berkeley National Laboratory"/>
            <person name="Nybo J.L."/>
            <person name="Vesth T.C."/>
            <person name="Theobald S."/>
            <person name="Frisvad J.C."/>
            <person name="Larsen T.O."/>
            <person name="Kjaerboelling I."/>
            <person name="Rothschild-Mancinelli K."/>
            <person name="Lyhne E.K."/>
            <person name="Kogle M.E."/>
            <person name="Barry K."/>
            <person name="Clum A."/>
            <person name="Na H."/>
            <person name="Ledsgaard L."/>
            <person name="Lin J."/>
            <person name="Lipzen A."/>
            <person name="Kuo A."/>
            <person name="Riley R."/>
            <person name="Mondo S."/>
            <person name="Labutti K."/>
            <person name="Haridas S."/>
            <person name="Pangalinan J."/>
            <person name="Salamov A.A."/>
            <person name="Simmons B.A."/>
            <person name="Magnuson J.K."/>
            <person name="Chen J."/>
            <person name="Drula E."/>
            <person name="Henrissat B."/>
            <person name="Wiebenga A."/>
            <person name="Lubbers R.J."/>
            <person name="Gomes A.C."/>
            <person name="Makela M.R."/>
            <person name="Stajich J."/>
            <person name="Grigoriev I.V."/>
            <person name="Mortensen U.H."/>
            <person name="De Vries R.P."/>
            <person name="Baker S.E."/>
            <person name="Andersen M.R."/>
        </authorList>
    </citation>
    <scope>NUCLEOTIDE SEQUENCE [LARGE SCALE GENOMIC DNA]</scope>
    <source>
        <strain evidence="3 4">CBS 588.65</strain>
    </source>
</reference>